<dbReference type="Gene3D" id="3.40.50.720">
    <property type="entry name" value="NAD(P)-binding Rossmann-like Domain"/>
    <property type="match status" value="1"/>
</dbReference>
<dbReference type="Proteomes" id="UP000248168">
    <property type="component" value="Unassembled WGS sequence"/>
</dbReference>
<dbReference type="AlphaFoldDB" id="A0A330L3W4"/>
<evidence type="ECO:0000256" key="1">
    <source>
        <dbReference type="ARBA" id="ARBA00006484"/>
    </source>
</evidence>
<dbReference type="PANTHER" id="PTHR43639">
    <property type="entry name" value="OXIDOREDUCTASE, SHORT-CHAIN DEHYDROGENASE/REDUCTASE FAMILY (AFU_ORTHOLOGUE AFUA_5G02870)"/>
    <property type="match status" value="1"/>
</dbReference>
<protein>
    <submittedName>
        <fullName evidence="3">Uncharacterized oxidoreductase MexAM1_META1p0182</fullName>
        <ecNumber evidence="3">1.-.-.-</ecNumber>
    </submittedName>
</protein>
<name>A0A330L3W4_9BACT</name>
<dbReference type="PRINTS" id="PR00080">
    <property type="entry name" value="SDRFAMILY"/>
</dbReference>
<gene>
    <name evidence="3" type="ORF">NITLEN_20144</name>
</gene>
<sequence>MSSLNGKVAIVTGASSGIGRAIAERLATEGALVVVNYLRSEHNARAVVAGIQGKGGTAVAVQADMRVIADARRLVASTVSQFNRVDILVNNAGKFAPIPFLDTTEADFDALMALHAKGPYFAMQEAAKVMRDHGRIVNISSAGTKLRYSGATAYLGSRGALEQFTQGIAQELAPRGITVNTVAPGFTDTGVLTEPYRQMGVQLSPFKRLGTPEDIAEVVAFLVSEQARWLTGQTIQAGGGIAM</sequence>
<dbReference type="OrthoDB" id="9803333at2"/>
<dbReference type="InterPro" id="IPR002347">
    <property type="entry name" value="SDR_fam"/>
</dbReference>
<accession>A0A330L3W4</accession>
<keyword evidence="2 3" id="KW-0560">Oxidoreductase</keyword>
<dbReference type="EC" id="1.-.-.-" evidence="3"/>
<keyword evidence="4" id="KW-1185">Reference proteome</keyword>
<reference evidence="4" key="1">
    <citation type="submission" date="2018-04" db="EMBL/GenBank/DDBJ databases">
        <authorList>
            <person name="Lucker S."/>
            <person name="Sakoula D."/>
        </authorList>
    </citation>
    <scope>NUCLEOTIDE SEQUENCE [LARGE SCALE GENOMIC DNA]</scope>
</reference>
<organism evidence="3 4">
    <name type="scientific">Nitrospira lenta</name>
    <dbReference type="NCBI Taxonomy" id="1436998"/>
    <lineage>
        <taxon>Bacteria</taxon>
        <taxon>Pseudomonadati</taxon>
        <taxon>Nitrospirota</taxon>
        <taxon>Nitrospiria</taxon>
        <taxon>Nitrospirales</taxon>
        <taxon>Nitrospiraceae</taxon>
        <taxon>Nitrospira</taxon>
    </lineage>
</organism>
<proteinExistence type="inferred from homology"/>
<evidence type="ECO:0000256" key="2">
    <source>
        <dbReference type="ARBA" id="ARBA00023002"/>
    </source>
</evidence>
<dbReference type="GO" id="GO:0016491">
    <property type="term" value="F:oxidoreductase activity"/>
    <property type="evidence" value="ECO:0007669"/>
    <property type="project" value="UniProtKB-KW"/>
</dbReference>
<dbReference type="EMBL" id="OUNR01000012">
    <property type="protein sequence ID" value="SPP64504.1"/>
    <property type="molecule type" value="Genomic_DNA"/>
</dbReference>
<dbReference type="NCBIfam" id="NF005559">
    <property type="entry name" value="PRK07231.1"/>
    <property type="match status" value="1"/>
</dbReference>
<comment type="similarity">
    <text evidence="1">Belongs to the short-chain dehydrogenases/reductases (SDR) family.</text>
</comment>
<evidence type="ECO:0000313" key="3">
    <source>
        <dbReference type="EMBL" id="SPP64504.1"/>
    </source>
</evidence>
<dbReference type="InterPro" id="IPR036291">
    <property type="entry name" value="NAD(P)-bd_dom_sf"/>
</dbReference>
<dbReference type="Pfam" id="PF13561">
    <property type="entry name" value="adh_short_C2"/>
    <property type="match status" value="1"/>
</dbReference>
<dbReference type="PRINTS" id="PR00081">
    <property type="entry name" value="GDHRDH"/>
</dbReference>
<evidence type="ECO:0000313" key="4">
    <source>
        <dbReference type="Proteomes" id="UP000248168"/>
    </source>
</evidence>
<dbReference type="SUPFAM" id="SSF51735">
    <property type="entry name" value="NAD(P)-binding Rossmann-fold domains"/>
    <property type="match status" value="1"/>
</dbReference>
<dbReference type="InParanoid" id="A0A330L3W4"/>
<dbReference type="PANTHER" id="PTHR43639:SF1">
    <property type="entry name" value="SHORT-CHAIN DEHYDROGENASE_REDUCTASE FAMILY PROTEIN"/>
    <property type="match status" value="1"/>
</dbReference>
<dbReference type="FunFam" id="3.40.50.720:FF:000084">
    <property type="entry name" value="Short-chain dehydrogenase reductase"/>
    <property type="match status" value="1"/>
</dbReference>